<evidence type="ECO:0000259" key="1">
    <source>
        <dbReference type="Pfam" id="PF23918"/>
    </source>
</evidence>
<dbReference type="AlphaFoldDB" id="A0A0Q2U4E6"/>
<proteinExistence type="predicted"/>
<accession>A0A0Q2U4E6</accession>
<organism evidence="2 3">
    <name type="scientific">Mycobacterium gordonae</name>
    <dbReference type="NCBI Taxonomy" id="1778"/>
    <lineage>
        <taxon>Bacteria</taxon>
        <taxon>Bacillati</taxon>
        <taxon>Actinomycetota</taxon>
        <taxon>Actinomycetes</taxon>
        <taxon>Mycobacteriales</taxon>
        <taxon>Mycobacteriaceae</taxon>
        <taxon>Mycobacterium</taxon>
    </lineage>
</organism>
<name>A0A0Q2U4E6_MYCGO</name>
<reference evidence="2 3" key="1">
    <citation type="submission" date="2015-10" db="EMBL/GenBank/DDBJ databases">
        <title>Mycobacterium gordonae draft genome assembly.</title>
        <authorList>
            <person name="Ustinova V."/>
            <person name="Smirnova T."/>
            <person name="Blagodatskikh K."/>
            <person name="Varlamov D."/>
            <person name="Larionova E."/>
            <person name="Chernousova L."/>
        </authorList>
    </citation>
    <scope>NUCLEOTIDE SEQUENCE [LARGE SCALE GENOMIC DNA]</scope>
    <source>
        <strain evidence="2 3">CTRI 14-8773</strain>
    </source>
</reference>
<gene>
    <name evidence="2" type="ORF">AO501_25320</name>
</gene>
<protein>
    <recommendedName>
        <fullName evidence="1">DUF7257 domain-containing protein</fullName>
    </recommendedName>
</protein>
<dbReference type="Pfam" id="PF23918">
    <property type="entry name" value="DUF7257"/>
    <property type="match status" value="1"/>
</dbReference>
<comment type="caution">
    <text evidence="2">The sequence shown here is derived from an EMBL/GenBank/DDBJ whole genome shotgun (WGS) entry which is preliminary data.</text>
</comment>
<evidence type="ECO:0000313" key="3">
    <source>
        <dbReference type="Proteomes" id="UP000051677"/>
    </source>
</evidence>
<dbReference type="EMBL" id="LKTM01000372">
    <property type="protein sequence ID" value="KQH75600.1"/>
    <property type="molecule type" value="Genomic_DNA"/>
</dbReference>
<evidence type="ECO:0000313" key="2">
    <source>
        <dbReference type="EMBL" id="KQH75600.1"/>
    </source>
</evidence>
<dbReference type="Proteomes" id="UP000051677">
    <property type="component" value="Unassembled WGS sequence"/>
</dbReference>
<feature type="domain" description="DUF7257" evidence="1">
    <location>
        <begin position="166"/>
        <end position="397"/>
    </location>
</feature>
<sequence length="564" mass="62241">MTNLDEVVRYPAGITPHGEYHLLNGQIPSMHFHAHDGSIDFRMLGGLAAPYCDPKQPAVLVRSLKGLIAPWQFVDQKGATQHGVTTVANLFDPIEVTAELELMGDDRKALRELVRAWIAGNEHMKTGELSFITTELGRWWAPLRWYKSPPNSILLALLRNQPFTQVWRADNAFWQSYDQTDSFGFVYDSDVDDFSYVATDLGEGWDVNYTGTGGGFIYADGDLARWQDDPEDPILTGGRTADCRRVDFETDTDNQVVQCIIGSFPEWSYPDNAYNFLWGRMKTTGTPGAWGIRLIFGISYVRLSSFVDGVEYVIRDRGLIVPPLPGEKWTLACGFPGNPNLYKVYRNNIEVLSAIEPTGANIGAEYRGAGFGMHAGAAILTQATPATIRRWNVADNNIGAQSGFIKLTNIGDQPMWPRYTCFGPGTFRFANGPGSNDFVQFGPLLPNQVMQVRTDQEMRPVVDMTSVAPTPQEMTLFQRALNDFINFATAGNVPPLLQQIKSQFGIVPPQGHPYSLLSGGFSNPIPPKSPGKPAETQYIPVSISGGTADSMIVAAGTPLRRYPL</sequence>
<dbReference type="InterPro" id="IPR055681">
    <property type="entry name" value="DUF7257"/>
</dbReference>
<dbReference type="RefSeq" id="WP_055581454.1">
    <property type="nucleotide sequence ID" value="NZ_LKTM01000372.1"/>
</dbReference>